<dbReference type="RefSeq" id="WP_386820478.1">
    <property type="nucleotide sequence ID" value="NZ_JBHUIT010000021.1"/>
</dbReference>
<dbReference type="NCBIfam" id="TIGR02564">
    <property type="entry name" value="cas_Csy1"/>
    <property type="match status" value="1"/>
</dbReference>
<dbReference type="Pfam" id="PF09611">
    <property type="entry name" value="Cas_Csy1"/>
    <property type="match status" value="1"/>
</dbReference>
<protein>
    <submittedName>
        <fullName evidence="1">Type I-F CRISPR-associated protein Csy1</fullName>
    </submittedName>
</protein>
<organism evidence="1 2">
    <name type="scientific">Luteolibacter algae</name>
    <dbReference type="NCBI Taxonomy" id="454151"/>
    <lineage>
        <taxon>Bacteria</taxon>
        <taxon>Pseudomonadati</taxon>
        <taxon>Verrucomicrobiota</taxon>
        <taxon>Verrucomicrobiia</taxon>
        <taxon>Verrucomicrobiales</taxon>
        <taxon>Verrucomicrobiaceae</taxon>
        <taxon>Luteolibacter</taxon>
    </lineage>
</organism>
<reference evidence="2" key="1">
    <citation type="journal article" date="2019" name="Int. J. Syst. Evol. Microbiol.">
        <title>The Global Catalogue of Microorganisms (GCM) 10K type strain sequencing project: providing services to taxonomists for standard genome sequencing and annotation.</title>
        <authorList>
            <consortium name="The Broad Institute Genomics Platform"/>
            <consortium name="The Broad Institute Genome Sequencing Center for Infectious Disease"/>
            <person name="Wu L."/>
            <person name="Ma J."/>
        </authorList>
    </citation>
    <scope>NUCLEOTIDE SEQUENCE [LARGE SCALE GENOMIC DNA]</scope>
    <source>
        <strain evidence="2">CGMCC 4.7106</strain>
    </source>
</reference>
<proteinExistence type="predicted"/>
<evidence type="ECO:0000313" key="1">
    <source>
        <dbReference type="EMBL" id="MFD2257191.1"/>
    </source>
</evidence>
<dbReference type="EMBL" id="JBHUIT010000021">
    <property type="protein sequence ID" value="MFD2257191.1"/>
    <property type="molecule type" value="Genomic_DNA"/>
</dbReference>
<comment type="caution">
    <text evidence="1">The sequence shown here is derived from an EMBL/GenBank/DDBJ whole genome shotgun (WGS) entry which is preliminary data.</text>
</comment>
<dbReference type="Proteomes" id="UP001597375">
    <property type="component" value="Unassembled WGS sequence"/>
</dbReference>
<name>A0ABW5DAW7_9BACT</name>
<evidence type="ECO:0000313" key="2">
    <source>
        <dbReference type="Proteomes" id="UP001597375"/>
    </source>
</evidence>
<keyword evidence="2" id="KW-1185">Reference proteome</keyword>
<sequence>MSVPIPEPTSVRDAISMFLKARLEEKLKPVKDLAKREALIEEHRPENWIPNAAKKAAALSLVTHSPKFIHPSSSASAIRFLPSVALPEGLVGTEIQGMVDDVVGNAAYLGSFAFLKVRYQGQSILSNLLRDDPETIAALAVDPSLAANLAKQFKQIAISDKPLSTDELAKQIYFPVPETKDDYHLLTIQYPTSLAHGFYETIREDKFSKKTKELRNTPVAEISAPASYREYRDLAKIGFGGSKPQNITQLNSERGGNAYLLSSIPPLWSKNLLRLSPTATTIFDRNLQSNVVIKSELRSLLEYLRQHHAKNEKYREAIEAQILVIADAVLDLVDLMSELPPGWTDAYSLIPEEKDWLDPFRSEQENAASSDPVVLGNRFGSWLLAALGEFNSPRRNEGRSLPALALDSTHAAAWSAIFAARLQFSMPQH</sequence>
<dbReference type="InterPro" id="IPR013397">
    <property type="entry name" value="CRISPR-assoc_prot_Csy1"/>
</dbReference>
<gene>
    <name evidence="1" type="primary">csy1</name>
    <name evidence="1" type="ORF">ACFSSA_10930</name>
</gene>
<accession>A0ABW5DAW7</accession>